<dbReference type="Gene3D" id="3.40.190.290">
    <property type="match status" value="1"/>
</dbReference>
<feature type="domain" description="HTH lysR-type" evidence="5">
    <location>
        <begin position="1"/>
        <end position="58"/>
    </location>
</feature>
<dbReference type="SUPFAM" id="SSF53850">
    <property type="entry name" value="Periplasmic binding protein-like II"/>
    <property type="match status" value="1"/>
</dbReference>
<dbReference type="GO" id="GO:0005829">
    <property type="term" value="C:cytosol"/>
    <property type="evidence" value="ECO:0007669"/>
    <property type="project" value="TreeGrafter"/>
</dbReference>
<comment type="caution">
    <text evidence="6">The sequence shown here is derived from an EMBL/GenBank/DDBJ whole genome shotgun (WGS) entry which is preliminary data.</text>
</comment>
<dbReference type="InterPro" id="IPR005119">
    <property type="entry name" value="LysR_subst-bd"/>
</dbReference>
<dbReference type="PROSITE" id="PS50931">
    <property type="entry name" value="HTH_LYSR"/>
    <property type="match status" value="1"/>
</dbReference>
<dbReference type="EMBL" id="MLFR01000001">
    <property type="protein sequence ID" value="ORM72097.1"/>
    <property type="molecule type" value="Genomic_DNA"/>
</dbReference>
<organism evidence="6 7">
    <name type="scientific">Pantoea rwandensis</name>
    <dbReference type="NCBI Taxonomy" id="1076550"/>
    <lineage>
        <taxon>Bacteria</taxon>
        <taxon>Pseudomonadati</taxon>
        <taxon>Pseudomonadota</taxon>
        <taxon>Gammaproteobacteria</taxon>
        <taxon>Enterobacterales</taxon>
        <taxon>Erwiniaceae</taxon>
        <taxon>Pantoea</taxon>
    </lineage>
</organism>
<evidence type="ECO:0000256" key="3">
    <source>
        <dbReference type="ARBA" id="ARBA00023125"/>
    </source>
</evidence>
<evidence type="ECO:0000256" key="2">
    <source>
        <dbReference type="ARBA" id="ARBA00023015"/>
    </source>
</evidence>
<dbReference type="Proteomes" id="UP000193558">
    <property type="component" value="Unassembled WGS sequence"/>
</dbReference>
<protein>
    <submittedName>
        <fullName evidence="6">LysR family transcriptional regulator</fullName>
    </submittedName>
</protein>
<dbReference type="InterPro" id="IPR000847">
    <property type="entry name" value="LysR_HTH_N"/>
</dbReference>
<dbReference type="PANTHER" id="PTHR30419:SF8">
    <property type="entry name" value="NITROGEN ASSIMILATION TRANSCRIPTIONAL ACTIVATOR-RELATED"/>
    <property type="match status" value="1"/>
</dbReference>
<name>A0A1X1D638_9GAMM</name>
<comment type="similarity">
    <text evidence="1">Belongs to the LysR transcriptional regulatory family.</text>
</comment>
<sequence>MQLRALRYFSMVADSTSLREAAEKLFVTPTAVTRQIELLEHFYGASLIERGPRGVKLTREGELLAQAVKATLSELDAVKERISTSQSIVSGTVKISSAESLVTPFIAPVIDEFRALHPKVQFEIETGSALYVAENLISGKADVALTFYMPVNAELQVTNYCELKHKVLMSIDHPLSNKSYVTLKEVSEHPIAIPPSNYAVRQLMETASKREGFTFDIRFTTSSLDVQKRLTMMGLALIIQPQLNVNDVNDHEKLIALPLIDPMMGQVKVELCLPRQRSISLATRIFHEMIARRIESQNY</sequence>
<evidence type="ECO:0000313" key="6">
    <source>
        <dbReference type="EMBL" id="ORM72097.1"/>
    </source>
</evidence>
<evidence type="ECO:0000256" key="1">
    <source>
        <dbReference type="ARBA" id="ARBA00009437"/>
    </source>
</evidence>
<dbReference type="FunFam" id="1.10.10.10:FF:000001">
    <property type="entry name" value="LysR family transcriptional regulator"/>
    <property type="match status" value="1"/>
</dbReference>
<keyword evidence="4" id="KW-0804">Transcription</keyword>
<dbReference type="RefSeq" id="WP_084931853.1">
    <property type="nucleotide sequence ID" value="NZ_MLFR01000001.1"/>
</dbReference>
<keyword evidence="2" id="KW-0805">Transcription regulation</keyword>
<dbReference type="InterPro" id="IPR050950">
    <property type="entry name" value="HTH-type_LysR_regulators"/>
</dbReference>
<evidence type="ECO:0000313" key="7">
    <source>
        <dbReference type="Proteomes" id="UP000193558"/>
    </source>
</evidence>
<reference evidence="6 7" key="1">
    <citation type="journal article" date="2017" name="Antonie Van Leeuwenhoek">
        <title>Phylogenomic resolution of the bacterial genus Pantoea and its relationship with Erwinia and Tatumella.</title>
        <authorList>
            <person name="Palmer M."/>
            <person name="Steenkamp E.T."/>
            <person name="Coetzee M.P."/>
            <person name="Chan W.Y."/>
            <person name="van Zyl E."/>
            <person name="De Maayer P."/>
            <person name="Coutinho T.A."/>
            <person name="Blom J."/>
            <person name="Smits T.H."/>
            <person name="Duffy B."/>
            <person name="Venter S.N."/>
        </authorList>
    </citation>
    <scope>NUCLEOTIDE SEQUENCE [LARGE SCALE GENOMIC DNA]</scope>
    <source>
        <strain evidence="6 7">LMG 26275</strain>
    </source>
</reference>
<dbReference type="InterPro" id="IPR036390">
    <property type="entry name" value="WH_DNA-bd_sf"/>
</dbReference>
<gene>
    <name evidence="6" type="ORF">HA51_03345</name>
</gene>
<dbReference type="OrthoDB" id="8839922at2"/>
<dbReference type="SUPFAM" id="SSF46785">
    <property type="entry name" value="Winged helix' DNA-binding domain"/>
    <property type="match status" value="1"/>
</dbReference>
<dbReference type="GO" id="GO:0003700">
    <property type="term" value="F:DNA-binding transcription factor activity"/>
    <property type="evidence" value="ECO:0007669"/>
    <property type="project" value="InterPro"/>
</dbReference>
<keyword evidence="3" id="KW-0238">DNA-binding</keyword>
<dbReference type="Pfam" id="PF00126">
    <property type="entry name" value="HTH_1"/>
    <property type="match status" value="1"/>
</dbReference>
<dbReference type="GO" id="GO:0003677">
    <property type="term" value="F:DNA binding"/>
    <property type="evidence" value="ECO:0007669"/>
    <property type="project" value="UniProtKB-KW"/>
</dbReference>
<proteinExistence type="inferred from homology"/>
<evidence type="ECO:0000259" key="5">
    <source>
        <dbReference type="PROSITE" id="PS50931"/>
    </source>
</evidence>
<dbReference type="AlphaFoldDB" id="A0A1X1D638"/>
<dbReference type="PANTHER" id="PTHR30419">
    <property type="entry name" value="HTH-TYPE TRANSCRIPTIONAL REGULATOR YBHD"/>
    <property type="match status" value="1"/>
</dbReference>
<dbReference type="Gene3D" id="1.10.10.10">
    <property type="entry name" value="Winged helix-like DNA-binding domain superfamily/Winged helix DNA-binding domain"/>
    <property type="match status" value="1"/>
</dbReference>
<evidence type="ECO:0000256" key="4">
    <source>
        <dbReference type="ARBA" id="ARBA00023163"/>
    </source>
</evidence>
<dbReference type="Pfam" id="PF03466">
    <property type="entry name" value="LysR_substrate"/>
    <property type="match status" value="1"/>
</dbReference>
<dbReference type="InterPro" id="IPR036388">
    <property type="entry name" value="WH-like_DNA-bd_sf"/>
</dbReference>
<accession>A0A1X1D638</accession>